<dbReference type="InterPro" id="IPR002052">
    <property type="entry name" value="DNA_methylase_N6_adenine_CS"/>
</dbReference>
<dbReference type="PROSITE" id="PS00092">
    <property type="entry name" value="N6_MTASE"/>
    <property type="match status" value="1"/>
</dbReference>
<evidence type="ECO:0000256" key="2">
    <source>
        <dbReference type="ARBA" id="ARBA00022679"/>
    </source>
</evidence>
<protein>
    <submittedName>
        <fullName evidence="3">Type III restriction-modification system methyltransferase</fullName>
    </submittedName>
</protein>
<dbReference type="Gene3D" id="3.40.50.150">
    <property type="entry name" value="Vaccinia Virus protein VP39"/>
    <property type="match status" value="1"/>
</dbReference>
<dbReference type="GO" id="GO:0032259">
    <property type="term" value="P:methylation"/>
    <property type="evidence" value="ECO:0007669"/>
    <property type="project" value="UniProtKB-KW"/>
</dbReference>
<feature type="non-terminal residue" evidence="3">
    <location>
        <position position="153"/>
    </location>
</feature>
<dbReference type="SUPFAM" id="SSF53335">
    <property type="entry name" value="S-adenosyl-L-methionine-dependent methyltransferases"/>
    <property type="match status" value="1"/>
</dbReference>
<dbReference type="InterPro" id="IPR029063">
    <property type="entry name" value="SAM-dependent_MTases_sf"/>
</dbReference>
<proteinExistence type="predicted"/>
<dbReference type="GO" id="GO:0008168">
    <property type="term" value="F:methyltransferase activity"/>
    <property type="evidence" value="ECO:0007669"/>
    <property type="project" value="UniProtKB-KW"/>
</dbReference>
<reference evidence="3 4" key="1">
    <citation type="journal article" date="2010" name="J. Bacteriol.">
        <title>Comparative genomic characterization of Actinobacillus pleuropneumoniae.</title>
        <authorList>
            <person name="Xu Z."/>
            <person name="Chen X."/>
            <person name="Li L."/>
            <person name="Li T."/>
            <person name="Wang S."/>
            <person name="Chen H."/>
            <person name="Zhou R."/>
        </authorList>
    </citation>
    <scope>NUCLEOTIDE SEQUENCE [LARGE SCALE GENOMIC DNA]</scope>
    <source>
        <strain evidence="3 4">Femo</strain>
    </source>
</reference>
<keyword evidence="2 3" id="KW-0808">Transferase</keyword>
<dbReference type="Proteomes" id="UP000005341">
    <property type="component" value="Unassembled WGS sequence"/>
</dbReference>
<evidence type="ECO:0000256" key="1">
    <source>
        <dbReference type="ARBA" id="ARBA00022603"/>
    </source>
</evidence>
<dbReference type="REBASE" id="30250">
    <property type="entry name" value="M.Apl6ORF9070P"/>
</dbReference>
<evidence type="ECO:0000313" key="4">
    <source>
        <dbReference type="Proteomes" id="UP000005341"/>
    </source>
</evidence>
<name>A0A828Q4T9_ACTPL</name>
<dbReference type="EMBL" id="ADOG01000012">
    <property type="protein sequence ID" value="EFM91999.1"/>
    <property type="molecule type" value="Genomic_DNA"/>
</dbReference>
<keyword evidence="1 3" id="KW-0489">Methyltransferase</keyword>
<sequence length="153" mass="17853">MPEIFSEGKIDFDKFQQLFSDNISTKPDRYHLNWAGKSQAYQQLQIPTQKTLTPCVEESVDFEQTQNIFIEGENLEVLKALQKSYFNSIKMIYIDPPYNTGNDFVYNDNFAQNQTDYQAQTGEIGEDGFLKKAFRKNAKENGHFHSNWLNMML</sequence>
<organism evidence="3 4">
    <name type="scientific">Actinobacillus pleuropneumoniae serovar 6 str. Femo</name>
    <dbReference type="NCBI Taxonomy" id="754256"/>
    <lineage>
        <taxon>Bacteria</taxon>
        <taxon>Pseudomonadati</taxon>
        <taxon>Pseudomonadota</taxon>
        <taxon>Gammaproteobacteria</taxon>
        <taxon>Pasteurellales</taxon>
        <taxon>Pasteurellaceae</taxon>
        <taxon>Actinobacillus</taxon>
    </lineage>
</organism>
<accession>A0A828Q4T9</accession>
<gene>
    <name evidence="3" type="ORF">appser6_9070</name>
</gene>
<comment type="caution">
    <text evidence="3">The sequence shown here is derived from an EMBL/GenBank/DDBJ whole genome shotgun (WGS) entry which is preliminary data.</text>
</comment>
<evidence type="ECO:0000313" key="3">
    <source>
        <dbReference type="EMBL" id="EFM91999.1"/>
    </source>
</evidence>
<dbReference type="GO" id="GO:0003676">
    <property type="term" value="F:nucleic acid binding"/>
    <property type="evidence" value="ECO:0007669"/>
    <property type="project" value="InterPro"/>
</dbReference>
<dbReference type="AlphaFoldDB" id="A0A828Q4T9"/>